<evidence type="ECO:0000256" key="2">
    <source>
        <dbReference type="ARBA" id="ARBA00022679"/>
    </source>
</evidence>
<dbReference type="AlphaFoldDB" id="A0A0H5QTG6"/>
<dbReference type="SUPFAM" id="SSF53335">
    <property type="entry name" value="S-adenosyl-L-methionine-dependent methyltransferases"/>
    <property type="match status" value="1"/>
</dbReference>
<dbReference type="InterPro" id="IPR013216">
    <property type="entry name" value="Methyltransf_11"/>
</dbReference>
<dbReference type="Pfam" id="PF08241">
    <property type="entry name" value="Methyltransf_11"/>
    <property type="match status" value="1"/>
</dbReference>
<keyword evidence="2" id="KW-0808">Transferase</keyword>
<feature type="domain" description="Methyltransferase type 11" evidence="4">
    <location>
        <begin position="75"/>
        <end position="174"/>
    </location>
</feature>
<dbReference type="GO" id="GO:0032981">
    <property type="term" value="P:mitochondrial respiratory chain complex I assembly"/>
    <property type="evidence" value="ECO:0007669"/>
    <property type="project" value="TreeGrafter"/>
</dbReference>
<dbReference type="CDD" id="cd02440">
    <property type="entry name" value="AdoMet_MTases"/>
    <property type="match status" value="1"/>
</dbReference>
<reference evidence="5" key="1">
    <citation type="submission" date="2015-04" db="EMBL/GenBank/DDBJ databases">
        <title>The genome sequence of the plant pathogenic Rhizarian Plasmodiophora brassicae reveals insights in its biotrophic life cycle and the origin of chitin synthesis.</title>
        <authorList>
            <person name="Schwelm A."/>
            <person name="Fogelqvist J."/>
            <person name="Knaust A."/>
            <person name="Julke S."/>
            <person name="Lilja T."/>
            <person name="Dhandapani V."/>
            <person name="Bonilla-Rosso G."/>
            <person name="Karlsson M."/>
            <person name="Shevchenko A."/>
            <person name="Choi S.R."/>
            <person name="Kim H.G."/>
            <person name="Park J.Y."/>
            <person name="Lim Y.P."/>
            <person name="Ludwig-Muller J."/>
            <person name="Dixelius C."/>
        </authorList>
    </citation>
    <scope>NUCLEOTIDE SEQUENCE</scope>
    <source>
        <tissue evidence="5">Potato root galls</tissue>
    </source>
</reference>
<keyword evidence="1" id="KW-0489">Methyltransferase</keyword>
<evidence type="ECO:0000313" key="5">
    <source>
        <dbReference type="EMBL" id="CRZ04851.1"/>
    </source>
</evidence>
<dbReference type="GO" id="GO:0005739">
    <property type="term" value="C:mitochondrion"/>
    <property type="evidence" value="ECO:0007669"/>
    <property type="project" value="TreeGrafter"/>
</dbReference>
<sequence>MGWVSGLKRQQCRARLMCQGRRCLSSVIEVFDRSLKKKQKDKADRTGYFDYLRDEVARRIVGRIQDVKREFPVCIDIGCGHGHIAKHLSLQGGSVKNLVQVDSSLQTVLYNQRTQSKHNADLRLHNICADEEFIPFQAGSADLVVSSLSLNWVNDLVSCLTQIRTILKPDGAFIAAFLGGDTLQELRSAFAVADLERSGGLSPHISPMVSSQDAGSLLQESGFVIPTVDNDRITCMYPDMFTLMEHLTAMGECNVSLGRRPFVSRDIFLAAAAAYEAMYANEDGLIPATFNIIYMIGWSPDPEHQHQPLKRGSAKASLRDI</sequence>
<dbReference type="PANTHER" id="PTHR13090:SF1">
    <property type="entry name" value="ARGININE-HYDROXYLASE NDUFAF5, MITOCHONDRIAL"/>
    <property type="match status" value="1"/>
</dbReference>
<dbReference type="Gene3D" id="3.40.50.150">
    <property type="entry name" value="Vaccinia Virus protein VP39"/>
    <property type="match status" value="1"/>
</dbReference>
<dbReference type="EMBL" id="HACM01004409">
    <property type="protein sequence ID" value="CRZ04851.1"/>
    <property type="molecule type" value="Transcribed_RNA"/>
</dbReference>
<dbReference type="InterPro" id="IPR029063">
    <property type="entry name" value="SAM-dependent_MTases_sf"/>
</dbReference>
<evidence type="ECO:0000256" key="1">
    <source>
        <dbReference type="ARBA" id="ARBA00022603"/>
    </source>
</evidence>
<dbReference type="GO" id="GO:0032259">
    <property type="term" value="P:methylation"/>
    <property type="evidence" value="ECO:0007669"/>
    <property type="project" value="UniProtKB-KW"/>
</dbReference>
<dbReference type="PANTHER" id="PTHR13090">
    <property type="entry name" value="ARGININE-HYDROXYLASE NDUFAF5, MITOCHONDRIAL"/>
    <property type="match status" value="1"/>
</dbReference>
<dbReference type="GO" id="GO:0008757">
    <property type="term" value="F:S-adenosylmethionine-dependent methyltransferase activity"/>
    <property type="evidence" value="ECO:0007669"/>
    <property type="project" value="InterPro"/>
</dbReference>
<name>A0A0H5QTG6_9EUKA</name>
<evidence type="ECO:0000259" key="4">
    <source>
        <dbReference type="Pfam" id="PF08241"/>
    </source>
</evidence>
<dbReference type="InterPro" id="IPR050602">
    <property type="entry name" value="Malonyl-ACP_OMT"/>
</dbReference>
<protein>
    <recommendedName>
        <fullName evidence="4">Methyltransferase type 11 domain-containing protein</fullName>
    </recommendedName>
</protein>
<accession>A0A0H5QTG6</accession>
<organism evidence="5">
    <name type="scientific">Spongospora subterranea</name>
    <dbReference type="NCBI Taxonomy" id="70186"/>
    <lineage>
        <taxon>Eukaryota</taxon>
        <taxon>Sar</taxon>
        <taxon>Rhizaria</taxon>
        <taxon>Endomyxa</taxon>
        <taxon>Phytomyxea</taxon>
        <taxon>Plasmodiophorida</taxon>
        <taxon>Plasmodiophoridae</taxon>
        <taxon>Spongospora</taxon>
    </lineage>
</organism>
<proteinExistence type="predicted"/>
<evidence type="ECO:0000256" key="3">
    <source>
        <dbReference type="SAM" id="MobiDB-lite"/>
    </source>
</evidence>
<feature type="region of interest" description="Disordered" evidence="3">
    <location>
        <begin position="302"/>
        <end position="321"/>
    </location>
</feature>